<dbReference type="PANTHER" id="PTHR42812">
    <property type="entry name" value="BETA-XYLOSIDASE"/>
    <property type="match status" value="1"/>
</dbReference>
<organism evidence="6 7">
    <name type="scientific">Diplodia seriata</name>
    <dbReference type="NCBI Taxonomy" id="420778"/>
    <lineage>
        <taxon>Eukaryota</taxon>
        <taxon>Fungi</taxon>
        <taxon>Dikarya</taxon>
        <taxon>Ascomycota</taxon>
        <taxon>Pezizomycotina</taxon>
        <taxon>Dothideomycetes</taxon>
        <taxon>Dothideomycetes incertae sedis</taxon>
        <taxon>Botryosphaeriales</taxon>
        <taxon>Botryosphaeriaceae</taxon>
        <taxon>Diplodia</taxon>
    </lineage>
</organism>
<evidence type="ECO:0000256" key="1">
    <source>
        <dbReference type="ARBA" id="ARBA00009865"/>
    </source>
</evidence>
<dbReference type="STRING" id="420778.A0A1S8BCK0"/>
<dbReference type="CDD" id="cd18617">
    <property type="entry name" value="GH43_XynB-like"/>
    <property type="match status" value="1"/>
</dbReference>
<comment type="similarity">
    <text evidence="1 4">Belongs to the glycosyl hydrolase 43 family.</text>
</comment>
<dbReference type="InterPro" id="IPR051795">
    <property type="entry name" value="Glycosyl_Hydrlase_43"/>
</dbReference>
<reference evidence="6 7" key="1">
    <citation type="submission" date="2017-01" db="EMBL/GenBank/DDBJ databases">
        <title>Draft genome sequence of Diplodia seriata F98.1, a fungal species involved in grapevine trunk diseases.</title>
        <authorList>
            <person name="Robert-Siegwald G."/>
            <person name="Vallet J."/>
            <person name="Abou-Mansour E."/>
            <person name="Xu J."/>
            <person name="Rey P."/>
            <person name="Bertsch C."/>
            <person name="Rego C."/>
            <person name="Larignon P."/>
            <person name="Fontaine F."/>
            <person name="Lebrun M.-H."/>
        </authorList>
    </citation>
    <scope>NUCLEOTIDE SEQUENCE [LARGE SCALE GENOMIC DNA]</scope>
    <source>
        <strain evidence="6 7">F98.1</strain>
    </source>
</reference>
<dbReference type="Gene3D" id="2.60.120.200">
    <property type="match status" value="1"/>
</dbReference>
<dbReference type="SUPFAM" id="SSF75005">
    <property type="entry name" value="Arabinanase/levansucrase/invertase"/>
    <property type="match status" value="1"/>
</dbReference>
<accession>A0A1S8BCK0</accession>
<dbReference type="InterPro" id="IPR006710">
    <property type="entry name" value="Glyco_hydro_43"/>
</dbReference>
<sequence length="537" mass="59785">MGAYNNPILPGFNPDPSIVRVGPDYFLVTSTFEYFPGVPIYHSRDLVRWTLIGHALTRRSQLDVRTPETGGGVWAPTIRHHDGAFYVATACFDRYRPQADEERVWPRGFYVRNEDVWDEGGWSDPVWFDQVGFDQDLFFDTTTSPTTTTTYLSTTFRKTPRTLSKDFAIHTSRIHLPTGAALSPPVLLRSSPTPPGVAEGSHLFRRGRWLYLFTAEGGTEGGHCEVVCRKEGGVLDGGGEWEVGPTVLGGGGEGEVERCGHADLVEAADGRWWAVFLGVRRGRGAAGASVFGRETFLVPVTWVDDWPVFNHGKEVGLVGEAEGLYRLESSPAWRDGFAAQEKMQLGWYRKNTPLKEDFSLTERPGHLRLYGGPYTLSTPACPTLFLRKQTHDPVTWETKLSFRPDSARTEAGAVVYWNQHTYSSIGIRRASENGTHGGRIIRVRPAEGETRDFELKSSTSDVVLTIKSDHGYELGFREEFGLESEVEIQWVGRVSSEAMTKDPAVGAAFTGMMFGVYAFGELEQCFAPADFEYAAFY</sequence>
<dbReference type="InterPro" id="IPR023296">
    <property type="entry name" value="Glyco_hydro_beta-prop_sf"/>
</dbReference>
<dbReference type="Gene3D" id="2.115.10.20">
    <property type="entry name" value="Glycosyl hydrolase domain, family 43"/>
    <property type="match status" value="1"/>
</dbReference>
<dbReference type="PANTHER" id="PTHR42812:SF16">
    <property type="entry name" value="HYDROLASE, PUTATIVE (AFU_ORTHOLOGUE AFUA_7G06110)-RELATED"/>
    <property type="match status" value="1"/>
</dbReference>
<keyword evidence="3 4" id="KW-0326">Glycosidase</keyword>
<proteinExistence type="inferred from homology"/>
<dbReference type="OrthoDB" id="2139957at2759"/>
<protein>
    <submittedName>
        <fullName evidence="6">Putative beta-xylosidase</fullName>
    </submittedName>
</protein>
<dbReference type="GO" id="GO:0005975">
    <property type="term" value="P:carbohydrate metabolic process"/>
    <property type="evidence" value="ECO:0007669"/>
    <property type="project" value="InterPro"/>
</dbReference>
<dbReference type="Pfam" id="PF04616">
    <property type="entry name" value="Glyco_hydro_43"/>
    <property type="match status" value="1"/>
</dbReference>
<evidence type="ECO:0000256" key="3">
    <source>
        <dbReference type="ARBA" id="ARBA00023295"/>
    </source>
</evidence>
<dbReference type="Proteomes" id="UP000190776">
    <property type="component" value="Unassembled WGS sequence"/>
</dbReference>
<evidence type="ECO:0000256" key="2">
    <source>
        <dbReference type="ARBA" id="ARBA00022801"/>
    </source>
</evidence>
<dbReference type="InterPro" id="IPR013320">
    <property type="entry name" value="ConA-like_dom_sf"/>
</dbReference>
<dbReference type="AlphaFoldDB" id="A0A1S8BCK0"/>
<name>A0A1S8BCK0_9PEZI</name>
<evidence type="ECO:0000256" key="4">
    <source>
        <dbReference type="RuleBase" id="RU361187"/>
    </source>
</evidence>
<evidence type="ECO:0000259" key="5">
    <source>
        <dbReference type="Pfam" id="PF17851"/>
    </source>
</evidence>
<dbReference type="GO" id="GO:0004553">
    <property type="term" value="F:hydrolase activity, hydrolyzing O-glycosyl compounds"/>
    <property type="evidence" value="ECO:0007669"/>
    <property type="project" value="InterPro"/>
</dbReference>
<dbReference type="Pfam" id="PF17851">
    <property type="entry name" value="GH43_C2"/>
    <property type="match status" value="1"/>
</dbReference>
<keyword evidence="2 4" id="KW-0378">Hydrolase</keyword>
<evidence type="ECO:0000313" key="7">
    <source>
        <dbReference type="Proteomes" id="UP000190776"/>
    </source>
</evidence>
<dbReference type="EMBL" id="MSZU01000084">
    <property type="protein sequence ID" value="OMP85230.1"/>
    <property type="molecule type" value="Genomic_DNA"/>
</dbReference>
<evidence type="ECO:0000313" key="6">
    <source>
        <dbReference type="EMBL" id="OMP85230.1"/>
    </source>
</evidence>
<dbReference type="SUPFAM" id="SSF49899">
    <property type="entry name" value="Concanavalin A-like lectins/glucanases"/>
    <property type="match status" value="1"/>
</dbReference>
<dbReference type="InterPro" id="IPR041542">
    <property type="entry name" value="GH43_C2"/>
</dbReference>
<comment type="caution">
    <text evidence="6">The sequence shown here is derived from an EMBL/GenBank/DDBJ whole genome shotgun (WGS) entry which is preliminary data.</text>
</comment>
<gene>
    <name evidence="6" type="ORF">BK809_0003899</name>
</gene>
<feature type="domain" description="Beta-xylosidase C-terminal Concanavalin A-like" evidence="5">
    <location>
        <begin position="334"/>
        <end position="535"/>
    </location>
</feature>